<reference evidence="1" key="1">
    <citation type="journal article" date="2022" name="bioRxiv">
        <title>Population genetic analysis of Ophidiomyces ophidiicola, the causative agent of snake fungal disease, indicates recent introductions to the USA.</title>
        <authorList>
            <person name="Ladner J.T."/>
            <person name="Palmer J.M."/>
            <person name="Ettinger C.L."/>
            <person name="Stajich J.E."/>
            <person name="Farrell T.M."/>
            <person name="Glorioso B.M."/>
            <person name="Lawson B."/>
            <person name="Price S.J."/>
            <person name="Stengle A.G."/>
            <person name="Grear D.A."/>
            <person name="Lorch J.M."/>
        </authorList>
    </citation>
    <scope>NUCLEOTIDE SEQUENCE</scope>
    <source>
        <strain evidence="1">NWHC 24266-5</strain>
    </source>
</reference>
<evidence type="ECO:0000313" key="1">
    <source>
        <dbReference type="EMBL" id="KAI2381775.1"/>
    </source>
</evidence>
<name>A0ACB8UMQ3_9EURO</name>
<protein>
    <submittedName>
        <fullName evidence="1">Uncharacterized protein</fullName>
    </submittedName>
</protein>
<comment type="caution">
    <text evidence="1">The sequence shown here is derived from an EMBL/GenBank/DDBJ whole genome shotgun (WGS) entry which is preliminary data.</text>
</comment>
<organism evidence="1">
    <name type="scientific">Ophidiomyces ophidiicola</name>
    <dbReference type="NCBI Taxonomy" id="1387563"/>
    <lineage>
        <taxon>Eukaryota</taxon>
        <taxon>Fungi</taxon>
        <taxon>Dikarya</taxon>
        <taxon>Ascomycota</taxon>
        <taxon>Pezizomycotina</taxon>
        <taxon>Eurotiomycetes</taxon>
        <taxon>Eurotiomycetidae</taxon>
        <taxon>Onygenales</taxon>
        <taxon>Onygenaceae</taxon>
        <taxon>Ophidiomyces</taxon>
    </lineage>
</organism>
<sequence length="257" mass="29338">MAFYMQQLASAKLASVESVWADIVTSFSPATIEFVGTIIVQIISFWIPSFLFLALDSWAPSFSHRHKLQPIPKQPTKEEIKSCTLLVLRNQVYSSTLHLLIIAAAPFPTYRVQPSLPTLTELARDFMLSLLMREALFYYGHRLLHHRALYARIHKLHHRFTAPVALAAQFAHPAEHLLANILPITLPPAILRSHILVFWIFLSYELSNTALVHSGYDFLSGLAKMHDLHHEKFNLNYGSIGLLDWFHGTNKLHKKVQ</sequence>
<proteinExistence type="predicted"/>
<accession>A0ACB8UMQ3</accession>
<gene>
    <name evidence="1" type="ORF">LOY88_006597</name>
</gene>
<dbReference type="EMBL" id="JALBCA010000176">
    <property type="protein sequence ID" value="KAI2381775.1"/>
    <property type="molecule type" value="Genomic_DNA"/>
</dbReference>